<sequence>MWVEEDEIPAACEEALAVRGFRWKTPALIWMVCIQRSVRIPRYPVSTFPPSFFRSGSNCYRRDSSKILSIASSARENTELSRSGYRATETAHRFLHHFSLSHYRHARGDSTARRSGLSFLDLCAARLGGFLATSRVVVEFYFVTEIKVLEDLYPNLGVVGNPSLSDLEGEKYGKVLIKAPVEKQSSKKKKGKKAVIADSSELEGAGEKVSKPIHEPSLSSFDEKEDCHQDVSVQAQLDSDNLVENVFTPKEK</sequence>
<dbReference type="Proteomes" id="UP001412067">
    <property type="component" value="Unassembled WGS sequence"/>
</dbReference>
<feature type="region of interest" description="Disordered" evidence="1">
    <location>
        <begin position="188"/>
        <end position="236"/>
    </location>
</feature>
<proteinExistence type="predicted"/>
<protein>
    <submittedName>
        <fullName evidence="2">Uncharacterized protein</fullName>
    </submittedName>
</protein>
<organism evidence="2 3">
    <name type="scientific">Platanthera guangdongensis</name>
    <dbReference type="NCBI Taxonomy" id="2320717"/>
    <lineage>
        <taxon>Eukaryota</taxon>
        <taxon>Viridiplantae</taxon>
        <taxon>Streptophyta</taxon>
        <taxon>Embryophyta</taxon>
        <taxon>Tracheophyta</taxon>
        <taxon>Spermatophyta</taxon>
        <taxon>Magnoliopsida</taxon>
        <taxon>Liliopsida</taxon>
        <taxon>Asparagales</taxon>
        <taxon>Orchidaceae</taxon>
        <taxon>Orchidoideae</taxon>
        <taxon>Orchideae</taxon>
        <taxon>Orchidinae</taxon>
        <taxon>Platanthera</taxon>
    </lineage>
</organism>
<feature type="compositionally biased region" description="Basic and acidic residues" evidence="1">
    <location>
        <begin position="205"/>
        <end position="214"/>
    </location>
</feature>
<evidence type="ECO:0000313" key="2">
    <source>
        <dbReference type="EMBL" id="KAK8942188.1"/>
    </source>
</evidence>
<dbReference type="EMBL" id="JBBWWR010000019">
    <property type="protein sequence ID" value="KAK8942188.1"/>
    <property type="molecule type" value="Genomic_DNA"/>
</dbReference>
<reference evidence="2 3" key="1">
    <citation type="journal article" date="2022" name="Nat. Plants">
        <title>Genomes of leafy and leafless Platanthera orchids illuminate the evolution of mycoheterotrophy.</title>
        <authorList>
            <person name="Li M.H."/>
            <person name="Liu K.W."/>
            <person name="Li Z."/>
            <person name="Lu H.C."/>
            <person name="Ye Q.L."/>
            <person name="Zhang D."/>
            <person name="Wang J.Y."/>
            <person name="Li Y.F."/>
            <person name="Zhong Z.M."/>
            <person name="Liu X."/>
            <person name="Yu X."/>
            <person name="Liu D.K."/>
            <person name="Tu X.D."/>
            <person name="Liu B."/>
            <person name="Hao Y."/>
            <person name="Liao X.Y."/>
            <person name="Jiang Y.T."/>
            <person name="Sun W.H."/>
            <person name="Chen J."/>
            <person name="Chen Y.Q."/>
            <person name="Ai Y."/>
            <person name="Zhai J.W."/>
            <person name="Wu S.S."/>
            <person name="Zhou Z."/>
            <person name="Hsiao Y.Y."/>
            <person name="Wu W.L."/>
            <person name="Chen Y.Y."/>
            <person name="Lin Y.F."/>
            <person name="Hsu J.L."/>
            <person name="Li C.Y."/>
            <person name="Wang Z.W."/>
            <person name="Zhao X."/>
            <person name="Zhong W.Y."/>
            <person name="Ma X.K."/>
            <person name="Ma L."/>
            <person name="Huang J."/>
            <person name="Chen G.Z."/>
            <person name="Huang M.Z."/>
            <person name="Huang L."/>
            <person name="Peng D.H."/>
            <person name="Luo Y.B."/>
            <person name="Zou S.Q."/>
            <person name="Chen S.P."/>
            <person name="Lan S."/>
            <person name="Tsai W.C."/>
            <person name="Van de Peer Y."/>
            <person name="Liu Z.J."/>
        </authorList>
    </citation>
    <scope>NUCLEOTIDE SEQUENCE [LARGE SCALE GENOMIC DNA]</scope>
    <source>
        <strain evidence="2">Lor288</strain>
    </source>
</reference>
<name>A0ABR2LJ69_9ASPA</name>
<comment type="caution">
    <text evidence="2">The sequence shown here is derived from an EMBL/GenBank/DDBJ whole genome shotgun (WGS) entry which is preliminary data.</text>
</comment>
<accession>A0ABR2LJ69</accession>
<keyword evidence="3" id="KW-1185">Reference proteome</keyword>
<gene>
    <name evidence="2" type="ORF">KSP40_PGU004046</name>
</gene>
<evidence type="ECO:0000256" key="1">
    <source>
        <dbReference type="SAM" id="MobiDB-lite"/>
    </source>
</evidence>
<evidence type="ECO:0000313" key="3">
    <source>
        <dbReference type="Proteomes" id="UP001412067"/>
    </source>
</evidence>